<proteinExistence type="predicted"/>
<name>A0AAJ1S9D2_9MYCO</name>
<dbReference type="RefSeq" id="WP_306256078.1">
    <property type="nucleotide sequence ID" value="NZ_JAUFSA010000007.1"/>
</dbReference>
<evidence type="ECO:0000256" key="1">
    <source>
        <dbReference type="ARBA" id="ARBA00022747"/>
    </source>
</evidence>
<evidence type="ECO:0000313" key="3">
    <source>
        <dbReference type="EMBL" id="MDP7739650.1"/>
    </source>
</evidence>
<organism evidence="3 4">
    <name type="scientific">Mycobacterium paragordonae</name>
    <dbReference type="NCBI Taxonomy" id="1389713"/>
    <lineage>
        <taxon>Bacteria</taxon>
        <taxon>Bacillati</taxon>
        <taxon>Actinomycetota</taxon>
        <taxon>Actinomycetes</taxon>
        <taxon>Mycobacteriales</taxon>
        <taxon>Mycobacteriaceae</taxon>
        <taxon>Mycobacterium</taxon>
    </lineage>
</organism>
<dbReference type="InterPro" id="IPR044946">
    <property type="entry name" value="Restrct_endonuc_typeI_TRD_sf"/>
</dbReference>
<dbReference type="AlphaFoldDB" id="A0AAJ1S9D2"/>
<sequence>MSADQTIGDFVTLQRGRTYKGPLVGHPGPALLGLGSIVPGGGFRNDYKTYGGDCPPELMLMPGDLYVSLKGATKDGDMIGSIARVPSWVPSGRLTQDTVKLVHRARDEHFEHYLYWLLRTPDYRQYCAGRATGSAVAALSRDDFLAFPVPPLTASRSRIVAILQDIEDKVESNRRVQRDISSLVDALAQKLLGDTVTSTVFLHEVVDFNRLNYRPGDPDAPLTYIDIASVSPGRVDEVSMTTWGGAPSRARRGVCDGDVIYSTVRPGRRSYSLILDPDDSVVVSTGFAVMSPSPRIGSSLLATVAGSPEFAAYLESVAHGSAYPAVSVEAMGNYALEVPADLAVVERFEASTMPMRRRSHQMDGESRTLEGLRDVLLAELISDGIRGPNAEEAVSGVRV</sequence>
<dbReference type="PANTHER" id="PTHR30408">
    <property type="entry name" value="TYPE-1 RESTRICTION ENZYME ECOKI SPECIFICITY PROTEIN"/>
    <property type="match status" value="1"/>
</dbReference>
<comment type="caution">
    <text evidence="3">The sequence shown here is derived from an EMBL/GenBank/DDBJ whole genome shotgun (WGS) entry which is preliminary data.</text>
</comment>
<dbReference type="Gene3D" id="3.90.220.20">
    <property type="entry name" value="DNA methylase specificity domains"/>
    <property type="match status" value="2"/>
</dbReference>
<accession>A0AAJ1S9D2</accession>
<gene>
    <name evidence="3" type="ORF">QXL92_33530</name>
</gene>
<protein>
    <recommendedName>
        <fullName evidence="5">Restriction endonuclease subunit S</fullName>
    </recommendedName>
</protein>
<dbReference type="GO" id="GO:0009307">
    <property type="term" value="P:DNA restriction-modification system"/>
    <property type="evidence" value="ECO:0007669"/>
    <property type="project" value="UniProtKB-KW"/>
</dbReference>
<dbReference type="InterPro" id="IPR052021">
    <property type="entry name" value="Type-I_RS_S_subunit"/>
</dbReference>
<keyword evidence="2" id="KW-0238">DNA-binding</keyword>
<evidence type="ECO:0000313" key="4">
    <source>
        <dbReference type="Proteomes" id="UP001229081"/>
    </source>
</evidence>
<keyword evidence="1" id="KW-0680">Restriction system</keyword>
<dbReference type="PANTHER" id="PTHR30408:SF12">
    <property type="entry name" value="TYPE I RESTRICTION ENZYME MJAVIII SPECIFICITY SUBUNIT"/>
    <property type="match status" value="1"/>
</dbReference>
<dbReference type="SUPFAM" id="SSF116734">
    <property type="entry name" value="DNA methylase specificity domain"/>
    <property type="match status" value="2"/>
</dbReference>
<dbReference type="Proteomes" id="UP001229081">
    <property type="component" value="Unassembled WGS sequence"/>
</dbReference>
<reference evidence="3" key="1">
    <citation type="submission" date="2023-06" db="EMBL/GenBank/DDBJ databases">
        <title>Identification of two novel mycobacterium reveal diversities and complexities of Mycobacterium gordonae clade.</title>
        <authorList>
            <person name="Matsumoto Y."/>
            <person name="Nakamura S."/>
            <person name="Motooka D."/>
            <person name="Fukushima K."/>
        </authorList>
    </citation>
    <scope>NUCLEOTIDE SEQUENCE</scope>
    <source>
        <strain evidence="3">TY812</strain>
    </source>
</reference>
<dbReference type="EMBL" id="JAUFSA010000007">
    <property type="protein sequence ID" value="MDP7739650.1"/>
    <property type="molecule type" value="Genomic_DNA"/>
</dbReference>
<dbReference type="GO" id="GO:0003677">
    <property type="term" value="F:DNA binding"/>
    <property type="evidence" value="ECO:0007669"/>
    <property type="project" value="UniProtKB-KW"/>
</dbReference>
<evidence type="ECO:0008006" key="5">
    <source>
        <dbReference type="Google" id="ProtNLM"/>
    </source>
</evidence>
<evidence type="ECO:0000256" key="2">
    <source>
        <dbReference type="ARBA" id="ARBA00023125"/>
    </source>
</evidence>